<gene>
    <name evidence="2" type="ORF">AUC69_07390</name>
</gene>
<keyword evidence="1" id="KW-0472">Membrane</keyword>
<dbReference type="NCBIfam" id="NF038256">
    <property type="entry name" value="exopoly_VpsF"/>
    <property type="match status" value="1"/>
</dbReference>
<dbReference type="AlphaFoldDB" id="A0A1E3W5E1"/>
<organism evidence="2 3">
    <name type="scientific">Methyloceanibacter superfactus</name>
    <dbReference type="NCBI Taxonomy" id="1774969"/>
    <lineage>
        <taxon>Bacteria</taxon>
        <taxon>Pseudomonadati</taxon>
        <taxon>Pseudomonadota</taxon>
        <taxon>Alphaproteobacteria</taxon>
        <taxon>Hyphomicrobiales</taxon>
        <taxon>Hyphomicrobiaceae</taxon>
        <taxon>Methyloceanibacter</taxon>
    </lineage>
</organism>
<reference evidence="2 3" key="1">
    <citation type="journal article" date="2016" name="Environ. Microbiol.">
        <title>New Methyloceanibacter diversity from North Sea sediments includes methanotroph containing solely the soluble methane monooxygenase.</title>
        <authorList>
            <person name="Vekeman B."/>
            <person name="Kerckhof F.M."/>
            <person name="Cremers G."/>
            <person name="de Vos P."/>
            <person name="Vandamme P."/>
            <person name="Boon N."/>
            <person name="Op den Camp H.J."/>
            <person name="Heylen K."/>
        </authorList>
    </citation>
    <scope>NUCLEOTIDE SEQUENCE [LARGE SCALE GENOMIC DNA]</scope>
    <source>
        <strain evidence="2 3">R-67175</strain>
    </source>
</reference>
<dbReference type="STRING" id="1774969.AUC69_07390"/>
<evidence type="ECO:0000256" key="1">
    <source>
        <dbReference type="SAM" id="Phobius"/>
    </source>
</evidence>
<dbReference type="OrthoDB" id="7987387at2"/>
<feature type="transmembrane region" description="Helical" evidence="1">
    <location>
        <begin position="351"/>
        <end position="371"/>
    </location>
</feature>
<evidence type="ECO:0000313" key="3">
    <source>
        <dbReference type="Proteomes" id="UP000094472"/>
    </source>
</evidence>
<feature type="transmembrane region" description="Helical" evidence="1">
    <location>
        <begin position="222"/>
        <end position="255"/>
    </location>
</feature>
<name>A0A1E3W5E1_9HYPH</name>
<feature type="transmembrane region" description="Helical" evidence="1">
    <location>
        <begin position="95"/>
        <end position="117"/>
    </location>
</feature>
<comment type="caution">
    <text evidence="2">The sequence shown here is derived from an EMBL/GenBank/DDBJ whole genome shotgun (WGS) entry which is preliminary data.</text>
</comment>
<sequence length="447" mass="48836">MTSLDATFAYADPQLSTRARGLGDGAQRVLMALMVIVLLEMLLLPNPLLTQFTGYAEAGGGNPLLKIHFYSYTLFLALAYVAASMGLVRFTAEQVVVRPGVVQFAVVIMACTMITILRHGIGGVAYMVDTLLAAPLAVMLAFSLDEERRRKLTSFIVYFVTFNAAIGVVERLARVHFIFTDLDKFEYFRATALLGHPLENAFVTSSAMFLALAMPWSAWKKALILSICMAGILAFGARSSFVMTIVLSLVAAIYVGARSLLRGDMRLSTLVAAPWIATLALAAGAVLTLGTVLGERIVKLAKFDESAQVRVDSFKIFNYLNWDKILNGIDFAERNFLIDTYKDVNIIENCWIAIILMIGGILFVVFALSLLGFLRSIGRGRGAIAAFAILNFLLVASTSNSISTKTPSLAIFAVALVGIPFVTRRRRVEEEGEPLRYTAPLRDGVWS</sequence>
<dbReference type="InterPro" id="IPR048041">
    <property type="entry name" value="VpsF-like"/>
</dbReference>
<feature type="transmembrane region" description="Helical" evidence="1">
    <location>
        <begin position="156"/>
        <end position="179"/>
    </location>
</feature>
<proteinExistence type="predicted"/>
<dbReference type="Proteomes" id="UP000094472">
    <property type="component" value="Unassembled WGS sequence"/>
</dbReference>
<evidence type="ECO:0000313" key="2">
    <source>
        <dbReference type="EMBL" id="ODS01011.1"/>
    </source>
</evidence>
<keyword evidence="1" id="KW-1133">Transmembrane helix</keyword>
<feature type="transmembrane region" description="Helical" evidence="1">
    <location>
        <begin position="69"/>
        <end position="88"/>
    </location>
</feature>
<accession>A0A1E3W5E1</accession>
<keyword evidence="1" id="KW-0812">Transmembrane</keyword>
<feature type="transmembrane region" description="Helical" evidence="1">
    <location>
        <begin position="267"/>
        <end position="293"/>
    </location>
</feature>
<feature type="transmembrane region" description="Helical" evidence="1">
    <location>
        <begin position="29"/>
        <end position="49"/>
    </location>
</feature>
<dbReference type="EMBL" id="LPWF01000010">
    <property type="protein sequence ID" value="ODS01011.1"/>
    <property type="molecule type" value="Genomic_DNA"/>
</dbReference>
<keyword evidence="3" id="KW-1185">Reference proteome</keyword>
<protein>
    <submittedName>
        <fullName evidence="2">Uncharacterized protein</fullName>
    </submittedName>
</protein>
<feature type="transmembrane region" description="Helical" evidence="1">
    <location>
        <begin position="123"/>
        <end position="144"/>
    </location>
</feature>
<dbReference type="RefSeq" id="WP_069440921.1">
    <property type="nucleotide sequence ID" value="NZ_LPWF01000010.1"/>
</dbReference>
<feature type="transmembrane region" description="Helical" evidence="1">
    <location>
        <begin position="383"/>
        <end position="400"/>
    </location>
</feature>